<evidence type="ECO:0000256" key="5">
    <source>
        <dbReference type="ARBA" id="ARBA00022676"/>
    </source>
</evidence>
<accession>A0AAU8LV41</accession>
<dbReference type="PIRSF" id="PIRSF000460">
    <property type="entry name" value="Pprylas_GlgP"/>
    <property type="match status" value="1"/>
</dbReference>
<feature type="modified residue" description="N6-(pyridoxal phosphate)lysine" evidence="10">
    <location>
        <position position="604"/>
    </location>
</feature>
<name>A0AAU8LV41_9BACT</name>
<proteinExistence type="inferred from homology"/>
<dbReference type="InterPro" id="IPR000811">
    <property type="entry name" value="Glyco_trans_35"/>
</dbReference>
<evidence type="ECO:0000256" key="2">
    <source>
        <dbReference type="ARBA" id="ARBA00001933"/>
    </source>
</evidence>
<dbReference type="EMBL" id="CP159373">
    <property type="protein sequence ID" value="XCN72762.1"/>
    <property type="molecule type" value="Genomic_DNA"/>
</dbReference>
<dbReference type="SUPFAM" id="SSF53756">
    <property type="entry name" value="UDP-Glycosyltransferase/glycogen phosphorylase"/>
    <property type="match status" value="1"/>
</dbReference>
<comment type="similarity">
    <text evidence="3">Belongs to the glycogen phosphorylase family.</text>
</comment>
<evidence type="ECO:0000256" key="3">
    <source>
        <dbReference type="ARBA" id="ARBA00006047"/>
    </source>
</evidence>
<evidence type="ECO:0000256" key="8">
    <source>
        <dbReference type="ARBA" id="ARBA00023277"/>
    </source>
</evidence>
<keyword evidence="5" id="KW-0328">Glycosyltransferase</keyword>
<dbReference type="PROSITE" id="PS00102">
    <property type="entry name" value="PHOSPHORYLASE"/>
    <property type="match status" value="1"/>
</dbReference>
<dbReference type="KEGG" id="eaj:Q3M24_21120"/>
<dbReference type="PANTHER" id="PTHR42655">
    <property type="entry name" value="GLYCOGEN PHOSPHORYLASE"/>
    <property type="match status" value="1"/>
</dbReference>
<dbReference type="GO" id="GO:0008184">
    <property type="term" value="F:glycogen phosphorylase activity"/>
    <property type="evidence" value="ECO:0007669"/>
    <property type="project" value="InterPro"/>
</dbReference>
<reference evidence="11" key="1">
    <citation type="journal article" date="2024" name="Syst. Appl. Microbiol.">
        <title>First single-strain enrichments of Electrothrix cable bacteria, description of E. aestuarii sp. nov. and E. rattekaaiensis sp. nov., and proposal of a cable bacteria taxonomy following the rules of the SeqCode.</title>
        <authorList>
            <person name="Plum-Jensen L.E."/>
            <person name="Schramm A."/>
            <person name="Marshall I.P.G."/>
        </authorList>
    </citation>
    <scope>NUCLEOTIDE SEQUENCE</scope>
    <source>
        <strain evidence="11">Rat1</strain>
    </source>
</reference>
<evidence type="ECO:0000313" key="11">
    <source>
        <dbReference type="EMBL" id="XCN72762.1"/>
    </source>
</evidence>
<dbReference type="Gene3D" id="3.40.50.2000">
    <property type="entry name" value="Glycogen Phosphorylase B"/>
    <property type="match status" value="3"/>
</dbReference>
<evidence type="ECO:0000256" key="10">
    <source>
        <dbReference type="PIRSR" id="PIRSR000460-1"/>
    </source>
</evidence>
<evidence type="ECO:0000256" key="4">
    <source>
        <dbReference type="ARBA" id="ARBA00012591"/>
    </source>
</evidence>
<dbReference type="GO" id="GO:0030170">
    <property type="term" value="F:pyridoxal phosphate binding"/>
    <property type="evidence" value="ECO:0007669"/>
    <property type="project" value="InterPro"/>
</dbReference>
<evidence type="ECO:0000256" key="1">
    <source>
        <dbReference type="ARBA" id="ARBA00001275"/>
    </source>
</evidence>
<comment type="catalytic activity">
    <reaction evidence="1">
        <text>[(1-&gt;4)-alpha-D-glucosyl](n) + phosphate = [(1-&gt;4)-alpha-D-glucosyl](n-1) + alpha-D-glucose 1-phosphate</text>
        <dbReference type="Rhea" id="RHEA:41732"/>
        <dbReference type="Rhea" id="RHEA-COMP:9584"/>
        <dbReference type="Rhea" id="RHEA-COMP:9586"/>
        <dbReference type="ChEBI" id="CHEBI:15444"/>
        <dbReference type="ChEBI" id="CHEBI:43474"/>
        <dbReference type="ChEBI" id="CHEBI:58601"/>
        <dbReference type="EC" id="2.4.1.1"/>
    </reaction>
</comment>
<dbReference type="GO" id="GO:0005975">
    <property type="term" value="P:carbohydrate metabolic process"/>
    <property type="evidence" value="ECO:0007669"/>
    <property type="project" value="InterPro"/>
</dbReference>
<keyword evidence="7 10" id="KW-0663">Pyridoxal phosphate</keyword>
<evidence type="ECO:0000256" key="9">
    <source>
        <dbReference type="ARBA" id="ARBA00025174"/>
    </source>
</evidence>
<dbReference type="InterPro" id="IPR035090">
    <property type="entry name" value="Pyridoxal_P_attach_site"/>
</dbReference>
<evidence type="ECO:0000256" key="6">
    <source>
        <dbReference type="ARBA" id="ARBA00022679"/>
    </source>
</evidence>
<dbReference type="AlphaFoldDB" id="A0AAU8LV41"/>
<gene>
    <name evidence="11" type="primary">glgP</name>
    <name evidence="11" type="ORF">Q3M24_21120</name>
</gene>
<dbReference type="InterPro" id="IPR011834">
    <property type="entry name" value="Agluc_phsphrylas"/>
</dbReference>
<dbReference type="InterPro" id="IPR052182">
    <property type="entry name" value="Glycogen/Maltodextrin_Phosph"/>
</dbReference>
<reference evidence="11" key="2">
    <citation type="submission" date="2024-06" db="EMBL/GenBank/DDBJ databases">
        <authorList>
            <person name="Plum-Jensen L.E."/>
            <person name="Schramm A."/>
            <person name="Marshall I.P.G."/>
        </authorList>
    </citation>
    <scope>NUCLEOTIDE SEQUENCE</scope>
    <source>
        <strain evidence="11">Rat1</strain>
    </source>
</reference>
<dbReference type="NCBIfam" id="TIGR02094">
    <property type="entry name" value="more_P_ylases"/>
    <property type="match status" value="1"/>
</dbReference>
<dbReference type="Pfam" id="PF00343">
    <property type="entry name" value="Phosphorylase"/>
    <property type="match status" value="1"/>
</dbReference>
<sequence length="732" mass="83533">MTSKKPININSVEELTCSNKFGTFFGVPQSIFDQVWQELSSPKKNSVAYVSMEIGADPDIFHPVQDFLKEEEYTTSPDPTVQLFLDKYLQGPRKIPNYSGGLGVLAGDTLKSFADTHIPVIAISLLYREGYFSQLVDSRVGQIDQATSWSPEATPTLFQLQDPENPGQPLEITVPFFNEYDHPTMAKAHVWMKMEVSEELDFFVPEFLLDYSIPSSPPWVREAGLRLYNAKSAIMKANQRRMLGSGILPLTEALGLTPHTIHLNEQHGVAVTLHLILRQLKRTLGKDLRTTMRDEDIMAAAQEVARQIVYTIHTPVKAGHDRFARSLYTGISHETCHRILDLLAHDSDSPHEYNFTAFAMRVNRAINSVSRLHRDVTRKQFPDVAEKIKAITNGVHHLTWISEARAELFDTTKELEGWRDDPGVFAHMQLPDEQVFRKQLQQAWHKDNEILIDYINTMLSDHRTQMDSTWIDPPNYLSHLRPEQSLLQPDVFTVGFARRFSTYKRADLIFDNMPALADILVKNNWRINFIFAGKAHPQDEPGKSVLKLILDNQEELYTRSNGLAQLIFVPGYDMQIAKMMVSGVHTWLNSPKRPLEASGTSGMKAAMNGVPNLSVMDGWWVEGYHEGATGWKFGYDGPLNADSLSEHPDTLLYAEDSQSFYQLLPKVLELFYERHDEYMQLAVNNLRLNVPIFNTHRMAAEYVRKYNLDLPEETSARMKRFQNLYQSEPSDA</sequence>
<comment type="function">
    <text evidence="9">Phosphorylase is an important allosteric enzyme in carbohydrate metabolism. Enzymes from different sources differ in their regulatory mechanisms and in their natural substrates. However, all known phosphorylases share catalytic and structural properties.</text>
</comment>
<organism evidence="11">
    <name type="scientific">Candidatus Electrothrix aestuarii</name>
    <dbReference type="NCBI Taxonomy" id="3062594"/>
    <lineage>
        <taxon>Bacteria</taxon>
        <taxon>Pseudomonadati</taxon>
        <taxon>Thermodesulfobacteriota</taxon>
        <taxon>Desulfobulbia</taxon>
        <taxon>Desulfobulbales</taxon>
        <taxon>Desulfobulbaceae</taxon>
        <taxon>Candidatus Electrothrix</taxon>
    </lineage>
</organism>
<keyword evidence="6" id="KW-0808">Transferase</keyword>
<dbReference type="EC" id="2.4.1.1" evidence="4"/>
<keyword evidence="8" id="KW-0119">Carbohydrate metabolism</keyword>
<dbReference type="PANTHER" id="PTHR42655:SF1">
    <property type="entry name" value="GLYCOGEN PHOSPHORYLASE"/>
    <property type="match status" value="1"/>
</dbReference>
<comment type="cofactor">
    <cofactor evidence="2">
        <name>pyridoxal 5'-phosphate</name>
        <dbReference type="ChEBI" id="CHEBI:597326"/>
    </cofactor>
</comment>
<evidence type="ECO:0000256" key="7">
    <source>
        <dbReference type="ARBA" id="ARBA00022898"/>
    </source>
</evidence>
<protein>
    <recommendedName>
        <fullName evidence="4">glycogen phosphorylase</fullName>
        <ecNumber evidence="4">2.4.1.1</ecNumber>
    </recommendedName>
</protein>